<dbReference type="InterPro" id="IPR016024">
    <property type="entry name" value="ARM-type_fold"/>
</dbReference>
<feature type="compositionally biased region" description="Acidic residues" evidence="12">
    <location>
        <begin position="826"/>
        <end position="852"/>
    </location>
</feature>
<keyword evidence="7" id="KW-0333">Golgi apparatus</keyword>
<evidence type="ECO:0000256" key="1">
    <source>
        <dbReference type="ARBA" id="ARBA00004145"/>
    </source>
</evidence>
<evidence type="ECO:0000256" key="9">
    <source>
        <dbReference type="ARBA" id="ARBA00023329"/>
    </source>
</evidence>
<keyword evidence="9" id="KW-0968">Cytoplasmic vesicle</keyword>
<evidence type="ECO:0000256" key="5">
    <source>
        <dbReference type="ARBA" id="ARBA00022553"/>
    </source>
</evidence>
<feature type="compositionally biased region" description="Acidic residues" evidence="12">
    <location>
        <begin position="765"/>
        <end position="781"/>
    </location>
</feature>
<dbReference type="InterPro" id="IPR026740">
    <property type="entry name" value="AP3_beta"/>
</dbReference>
<dbReference type="GO" id="GO:0015031">
    <property type="term" value="P:protein transport"/>
    <property type="evidence" value="ECO:0007669"/>
    <property type="project" value="UniProtKB-KW"/>
</dbReference>
<evidence type="ECO:0000256" key="6">
    <source>
        <dbReference type="ARBA" id="ARBA00022927"/>
    </source>
</evidence>
<dbReference type="AlphaFoldDB" id="A0ABD1K4J5"/>
<feature type="region of interest" description="Disordered" evidence="12">
    <location>
        <begin position="710"/>
        <end position="880"/>
    </location>
</feature>
<name>A0ABD1K4J5_9TELE</name>
<dbReference type="InterPro" id="IPR029390">
    <property type="entry name" value="AP3B_C"/>
</dbReference>
<evidence type="ECO:0000256" key="3">
    <source>
        <dbReference type="ARBA" id="ARBA00006613"/>
    </source>
</evidence>
<comment type="caution">
    <text evidence="14">The sequence shown here is derived from an EMBL/GenBank/DDBJ whole genome shotgun (WGS) entry which is preliminary data.</text>
</comment>
<keyword evidence="4 11" id="KW-0813">Transport</keyword>
<evidence type="ECO:0000313" key="15">
    <source>
        <dbReference type="Proteomes" id="UP001591681"/>
    </source>
</evidence>
<keyword evidence="6 11" id="KW-0653">Protein transport</keyword>
<comment type="similarity">
    <text evidence="3 11">Belongs to the adaptor complexes large subunit family.</text>
</comment>
<dbReference type="InterPro" id="IPR026739">
    <property type="entry name" value="AP_beta"/>
</dbReference>
<organism evidence="14 15">
    <name type="scientific">Coilia grayii</name>
    <name type="common">Gray's grenadier anchovy</name>
    <dbReference type="NCBI Taxonomy" id="363190"/>
    <lineage>
        <taxon>Eukaryota</taxon>
        <taxon>Metazoa</taxon>
        <taxon>Chordata</taxon>
        <taxon>Craniata</taxon>
        <taxon>Vertebrata</taxon>
        <taxon>Euteleostomi</taxon>
        <taxon>Actinopterygii</taxon>
        <taxon>Neopterygii</taxon>
        <taxon>Teleostei</taxon>
        <taxon>Clupei</taxon>
        <taxon>Clupeiformes</taxon>
        <taxon>Clupeoidei</taxon>
        <taxon>Engraulidae</taxon>
        <taxon>Coilinae</taxon>
        <taxon>Coilia</taxon>
    </lineage>
</organism>
<dbReference type="InterPro" id="IPR011989">
    <property type="entry name" value="ARM-like"/>
</dbReference>
<evidence type="ECO:0000256" key="2">
    <source>
        <dbReference type="ARBA" id="ARBA00004555"/>
    </source>
</evidence>
<dbReference type="Gene3D" id="1.25.10.10">
    <property type="entry name" value="Leucine-rich Repeat Variant"/>
    <property type="match status" value="1"/>
</dbReference>
<feature type="domain" description="AP-3 complex subunit beta C-terminal" evidence="13">
    <location>
        <begin position="882"/>
        <end position="1033"/>
    </location>
</feature>
<dbReference type="SUPFAM" id="SSF49348">
    <property type="entry name" value="Clathrin adaptor appendage domain"/>
    <property type="match status" value="1"/>
</dbReference>
<dbReference type="InterPro" id="IPR056314">
    <property type="entry name" value="AP3B1/2_C"/>
</dbReference>
<dbReference type="PIRSF" id="PIRSF037096">
    <property type="entry name" value="AP3_complex_beta"/>
    <property type="match status" value="1"/>
</dbReference>
<dbReference type="InterPro" id="IPR013041">
    <property type="entry name" value="Clathrin_app_Ig-like_sf"/>
</dbReference>
<reference evidence="14 15" key="1">
    <citation type="submission" date="2024-09" db="EMBL/GenBank/DDBJ databases">
        <title>A chromosome-level genome assembly of Gray's grenadier anchovy, Coilia grayii.</title>
        <authorList>
            <person name="Fu Z."/>
        </authorList>
    </citation>
    <scope>NUCLEOTIDE SEQUENCE [LARGE SCALE GENOMIC DNA]</scope>
    <source>
        <strain evidence="14">G4</strain>
        <tissue evidence="14">Muscle</tissue>
    </source>
</reference>
<evidence type="ECO:0000256" key="8">
    <source>
        <dbReference type="ARBA" id="ARBA00023136"/>
    </source>
</evidence>
<dbReference type="GO" id="GO:0030665">
    <property type="term" value="C:clathrin-coated vesicle membrane"/>
    <property type="evidence" value="ECO:0007669"/>
    <property type="project" value="UniProtKB-SubCell"/>
</dbReference>
<dbReference type="GO" id="GO:0030123">
    <property type="term" value="C:AP-3 adaptor complex"/>
    <property type="evidence" value="ECO:0007669"/>
    <property type="project" value="UniProtKB-UniRule"/>
</dbReference>
<evidence type="ECO:0000256" key="4">
    <source>
        <dbReference type="ARBA" id="ARBA00022448"/>
    </source>
</evidence>
<protein>
    <recommendedName>
        <fullName evidence="11">AP-3 complex subunit beta</fullName>
    </recommendedName>
</protein>
<evidence type="ECO:0000256" key="11">
    <source>
        <dbReference type="PIRNR" id="PIRNR037096"/>
    </source>
</evidence>
<dbReference type="InterPro" id="IPR002553">
    <property type="entry name" value="Clathrin/coatomer_adapt-like_N"/>
</dbReference>
<dbReference type="EMBL" id="JBHFQA010000009">
    <property type="protein sequence ID" value="KAL2094047.1"/>
    <property type="molecule type" value="Genomic_DNA"/>
</dbReference>
<evidence type="ECO:0000256" key="12">
    <source>
        <dbReference type="SAM" id="MobiDB-lite"/>
    </source>
</evidence>
<dbReference type="GO" id="GO:0005794">
    <property type="term" value="C:Golgi apparatus"/>
    <property type="evidence" value="ECO:0007669"/>
    <property type="project" value="UniProtKB-SubCell"/>
</dbReference>
<sequence length="1168" mass="130111">MNPMQKLLQLPVGAVNMVKSVQSQVQGQANEEAKSPVLTPDGGQQTWYSAVQPDELRHLRADRESGEEKGFLEEGVGTVQSQPLRHDDLKEMLDSNKDSLKLEAMKRIVAMIARGKNASELFPAVVKNVACKNIEVKKLVYVYLVRYAEEQQDLALLSISTFQRGLKDPNQLIRASALRVLSSIRVTIIVPIMMLAIKEAASDMSPYVRKTAAHAIPKLYSLDPDQKDQLIEVIEKLLADKTTLVAGSVVMAFEEVCPERIDLIHKNYRKLCNLLIDVEEWGQVVIINMLTRYARTQFLNPNINESLLEEGCEKAFYGSDDEDESKEESADAEVSTVAKRKPYVMDPDHRLLLRNTKPLLQSRNAAVVMAVAQLYFHLAPKAEVGVIAKALVRLMRSHSEVQYVVLQNVATMTIKRRGMFEPYLKSFYIRSTDPTQIKVLKLEVLTNLANETNISTILREFQTYIKSMDKDFVAATIQAIGRCATNIGEVRDTCLNGLVQLLSNRDELVVAESVVVIKKLLQMQPEQHSEIIKHMAKLTDNIQVPMARASILWLIGEYCEHVPKIAPDVLRKMAKTFTNEEDIVKLQIINLAAKLYLTNSKQTKLLTQYVLNLAKYDQNYDIRDRARFIRQLIVPMDKGGALSKYAKKLFLALKPAPVLESPFKDRDHFQLGSLSHLLNAKAGAYQELPDWPEVAPDPSVRNVEVPEWTKCSSRDKRKDKKVEKPFYSDSEGESGPTESADSGSDSQSDSESRSGSSEGSGSGSESEDSEEDEASDSEGLEEAPKGRKIVKSKMKTSASDSAASDESGGEERNVRPKPKHGKRSESEEEEEEESESESSESESESEQESESETDVKRKKKVSTASAPSKQTKKTNVEKKETVEKKEMSLLDLDDFLSTPVESTTPQVTPVNSVLSNSLVTDLEGLSLTDSMMSAVNITSSNSVKMYELLHRIKGEGLAVEYCFSRQPFSLDMHMIAVQIHFTNNTSSEVKNLHVEEPKLQSGMRMKEFQEIDVLPPSATVTAVMGIDFCDSTQAANFQLCTHTRKFFVSIQPPVGELMMPVFMTENEFKKEQGKLMGMNEISEKLVLGEMCRNDLAIVQRVTSAANIGRVPCGSDKECRFAGKTVTSGSLVLVTVLTKEGGATQLTVNCEKMVIGTMLVKDILQALSQ</sequence>
<dbReference type="Pfam" id="PF14796">
    <property type="entry name" value="AP3B1_C"/>
    <property type="match status" value="1"/>
</dbReference>
<evidence type="ECO:0000313" key="14">
    <source>
        <dbReference type="EMBL" id="KAL2094047.1"/>
    </source>
</evidence>
<keyword evidence="8 11" id="KW-0472">Membrane</keyword>
<accession>A0ABD1K4J5</accession>
<dbReference type="SUPFAM" id="SSF48371">
    <property type="entry name" value="ARM repeat"/>
    <property type="match status" value="1"/>
</dbReference>
<evidence type="ECO:0000259" key="13">
    <source>
        <dbReference type="SMART" id="SM01355"/>
    </source>
</evidence>
<feature type="compositionally biased region" description="Low complexity" evidence="12">
    <location>
        <begin position="797"/>
        <end position="806"/>
    </location>
</feature>
<comment type="subcellular location">
    <subcellularLocation>
        <location evidence="1">Cytoplasmic vesicle</location>
        <location evidence="1">Clathrin-coated vesicle membrane</location>
        <topology evidence="1">Peripheral membrane protein</topology>
        <orientation evidence="1">Cytoplasmic side</orientation>
    </subcellularLocation>
    <subcellularLocation>
        <location evidence="2">Golgi apparatus</location>
    </subcellularLocation>
</comment>
<dbReference type="PANTHER" id="PTHR11134">
    <property type="entry name" value="ADAPTOR COMPLEX SUBUNIT BETA FAMILY MEMBER"/>
    <property type="match status" value="1"/>
</dbReference>
<proteinExistence type="inferred from homology"/>
<feature type="compositionally biased region" description="Low complexity" evidence="12">
    <location>
        <begin position="738"/>
        <end position="759"/>
    </location>
</feature>
<gene>
    <name evidence="14" type="ORF">ACEWY4_011359</name>
</gene>
<dbReference type="SMART" id="SM01355">
    <property type="entry name" value="AP3B1_C"/>
    <property type="match status" value="1"/>
</dbReference>
<keyword evidence="5" id="KW-0597">Phosphoprotein</keyword>
<dbReference type="Pfam" id="PF24080">
    <property type="entry name" value="AP3B1_C_2"/>
    <property type="match status" value="1"/>
</dbReference>
<evidence type="ECO:0000256" key="7">
    <source>
        <dbReference type="ARBA" id="ARBA00023034"/>
    </source>
</evidence>
<dbReference type="Proteomes" id="UP001591681">
    <property type="component" value="Unassembled WGS sequence"/>
</dbReference>
<keyword evidence="15" id="KW-1185">Reference proteome</keyword>
<comment type="function">
    <text evidence="10">Subunit of non-clathrin- and clathrin-associated adaptor protein complex 3 (AP-3) that plays a role in protein sorting in the late-Golgi/trans-Golgi network (TGN) and/or endosomes. The AP complexes mediate both the recruitment of clathrin to membranes and the recognition of sorting signals within the cytosolic tails of transmembrane cargo molecules. AP-3 appears to be involved in the sorting of a subset of transmembrane proteins targeted to lysosomes and lysosome-related organelles. In concert with the BLOC-1 complex, AP-3 is required to target cargos into vesicles assembled at cell bodies for delivery into neurites and nerve terminals.</text>
</comment>
<feature type="compositionally biased region" description="Basic and acidic residues" evidence="12">
    <location>
        <begin position="712"/>
        <end position="726"/>
    </location>
</feature>
<dbReference type="Pfam" id="PF01602">
    <property type="entry name" value="Adaptin_N"/>
    <property type="match status" value="1"/>
</dbReference>
<evidence type="ECO:0000256" key="10">
    <source>
        <dbReference type="ARBA" id="ARBA00023570"/>
    </source>
</evidence>